<reference evidence="1 2" key="1">
    <citation type="submission" date="2013-12" db="EMBL/GenBank/DDBJ databases">
        <title>Comparative genomics of Petrotoga isolates.</title>
        <authorList>
            <person name="Nesbo C.L."/>
            <person name="Charchuk R."/>
            <person name="Chow K."/>
        </authorList>
    </citation>
    <scope>NUCLEOTIDE SEQUENCE [LARGE SCALE GENOMIC DNA]</scope>
    <source>
        <strain evidence="1 2">DSM 13574</strain>
    </source>
</reference>
<evidence type="ECO:0000313" key="1">
    <source>
        <dbReference type="EMBL" id="PNR98606.1"/>
    </source>
</evidence>
<dbReference type="PANTHER" id="PTHR18964">
    <property type="entry name" value="ROK (REPRESSOR, ORF, KINASE) FAMILY"/>
    <property type="match status" value="1"/>
</dbReference>
<dbReference type="CDD" id="cd00090">
    <property type="entry name" value="HTH_ARSR"/>
    <property type="match status" value="1"/>
</dbReference>
<evidence type="ECO:0008006" key="3">
    <source>
        <dbReference type="Google" id="ProtNLM"/>
    </source>
</evidence>
<dbReference type="InterPro" id="IPR011991">
    <property type="entry name" value="ArsR-like_HTH"/>
</dbReference>
<dbReference type="Gene3D" id="1.10.10.10">
    <property type="entry name" value="Winged helix-like DNA-binding domain superfamily/Winged helix DNA-binding domain"/>
    <property type="match status" value="1"/>
</dbReference>
<dbReference type="RefSeq" id="WP_103066048.1">
    <property type="nucleotide sequence ID" value="NZ_AZRL01000001.1"/>
</dbReference>
<protein>
    <recommendedName>
        <fullName evidence="3">ROK family transcriptional regulator</fullName>
    </recommendedName>
</protein>
<organism evidence="1 2">
    <name type="scientific">Petrotoga olearia DSM 13574</name>
    <dbReference type="NCBI Taxonomy" id="1122955"/>
    <lineage>
        <taxon>Bacteria</taxon>
        <taxon>Thermotogati</taxon>
        <taxon>Thermotogota</taxon>
        <taxon>Thermotogae</taxon>
        <taxon>Petrotogales</taxon>
        <taxon>Petrotogaceae</taxon>
        <taxon>Petrotoga</taxon>
    </lineage>
</organism>
<dbReference type="InterPro" id="IPR036388">
    <property type="entry name" value="WH-like_DNA-bd_sf"/>
</dbReference>
<gene>
    <name evidence="1" type="ORF">X929_00140</name>
</gene>
<dbReference type="InterPro" id="IPR043129">
    <property type="entry name" value="ATPase_NBD"/>
</dbReference>
<proteinExistence type="predicted"/>
<dbReference type="Pfam" id="PF13412">
    <property type="entry name" value="HTH_24"/>
    <property type="match status" value="1"/>
</dbReference>
<comment type="caution">
    <text evidence="1">The sequence shown here is derived from an EMBL/GenBank/DDBJ whole genome shotgun (WGS) entry which is preliminary data.</text>
</comment>
<dbReference type="EMBL" id="AZRL01000001">
    <property type="protein sequence ID" value="PNR98606.1"/>
    <property type="molecule type" value="Genomic_DNA"/>
</dbReference>
<dbReference type="Gene3D" id="3.30.420.40">
    <property type="match status" value="2"/>
</dbReference>
<dbReference type="SUPFAM" id="SSF46785">
    <property type="entry name" value="Winged helix' DNA-binding domain"/>
    <property type="match status" value="1"/>
</dbReference>
<name>A0A2K1P7E8_9BACT</name>
<dbReference type="OrthoDB" id="49514at2"/>
<dbReference type="CDD" id="cd23763">
    <property type="entry name" value="ASKHA_ATPase_ROK"/>
    <property type="match status" value="1"/>
</dbReference>
<dbReference type="PANTHER" id="PTHR18964:SF110">
    <property type="entry name" value="TRANSCRIPTIONAL REGULATOR, XYLR-RELATED"/>
    <property type="match status" value="1"/>
</dbReference>
<dbReference type="InterPro" id="IPR036390">
    <property type="entry name" value="WH_DNA-bd_sf"/>
</dbReference>
<dbReference type="Proteomes" id="UP000236434">
    <property type="component" value="Unassembled WGS sequence"/>
</dbReference>
<sequence>MKENLYTIIKFFWENEEATIKKISEATNLDKSTISRYLKNLKDTGIIQTVGSLKQGPKGGRKTQILSFNYNIFNILGLEIEQNGINCVVTNLKGDPIDNFRIKEKINKSNLVNMVQNIIEKKKDSNICACGISLPGIIDSKEGVIVYSKALGIENFKLVEELSKVKDIPFLIDNDSNVGAAYYNLKLKGSAKNILYVYISIPYDIHDFVGVGIGIIINNHLYHGSNNCSGEYEFKLRLIEKNNGYVNDYYDFLNNHSEDEIFYEIKTFLSKLAREIGLLAGIIDPDTVIFDGGIKFLPEIAIKFLIEETRNNLFLSKQRNINFITEEKNEPVTAVGAAINFITKIFEEKQYLAKIFKRQIYRGTLEIK</sequence>
<dbReference type="AlphaFoldDB" id="A0A2K1P7E8"/>
<dbReference type="SUPFAM" id="SSF53067">
    <property type="entry name" value="Actin-like ATPase domain"/>
    <property type="match status" value="1"/>
</dbReference>
<dbReference type="InterPro" id="IPR000600">
    <property type="entry name" value="ROK"/>
</dbReference>
<evidence type="ECO:0000313" key="2">
    <source>
        <dbReference type="Proteomes" id="UP000236434"/>
    </source>
</evidence>
<accession>A0A2K1P7E8</accession>
<dbReference type="Pfam" id="PF00480">
    <property type="entry name" value="ROK"/>
    <property type="match status" value="1"/>
</dbReference>